<gene>
    <name evidence="10" type="ORF">TsocGM_24595</name>
</gene>
<name>A0A432MC93_9BACT</name>
<sequence length="309" mass="34459">MRQIGTLPEEQALRFADFLLTRGITSRVEQTNNGCAIWIHREDHLDRAREELRAFLEEPDAARYVEARREAEAVRRRQRQADREHARKTIPLRDRFSRPGGRLGPLTRALLAACLVVFLLNWIGPPIAGRSLYGWLFFTDWFVRGGNAGLGPILGGQVWRLVSPIFVHFGPWHLIFNLYMVSQLGSAIERHRGTAEFGLLVLIAAVVSNFAQFALPDVFTAPTARVGDGPFGGMSGVLYALFGYAWMRGRYDPASGLVLHPQTVLLLMIWLVVCFFNLLGPIANTAHVAGLVVGIGFCFASMGRDGVFR</sequence>
<evidence type="ECO:0000256" key="5">
    <source>
        <dbReference type="ARBA" id="ARBA00022989"/>
    </source>
</evidence>
<dbReference type="GO" id="GO:0006508">
    <property type="term" value="P:proteolysis"/>
    <property type="evidence" value="ECO:0007669"/>
    <property type="project" value="UniProtKB-KW"/>
</dbReference>
<keyword evidence="10" id="KW-0645">Protease</keyword>
<dbReference type="InterPro" id="IPR035952">
    <property type="entry name" value="Rhomboid-like_sf"/>
</dbReference>
<dbReference type="PANTHER" id="PTHR43731">
    <property type="entry name" value="RHOMBOID PROTEASE"/>
    <property type="match status" value="1"/>
</dbReference>
<evidence type="ECO:0000256" key="6">
    <source>
        <dbReference type="ARBA" id="ARBA00023136"/>
    </source>
</evidence>
<protein>
    <submittedName>
        <fullName evidence="10">Rhomboid family intramembrane serine protease</fullName>
    </submittedName>
</protein>
<feature type="transmembrane region" description="Helical" evidence="7">
    <location>
        <begin position="193"/>
        <end position="211"/>
    </location>
</feature>
<dbReference type="InterPro" id="IPR038236">
    <property type="entry name" value="GlpG_N_sf"/>
</dbReference>
<dbReference type="InterPro" id="IPR050925">
    <property type="entry name" value="Rhomboid_protease_S54"/>
</dbReference>
<feature type="transmembrane region" description="Helical" evidence="7">
    <location>
        <begin position="161"/>
        <end position="181"/>
    </location>
</feature>
<dbReference type="InterPro" id="IPR022732">
    <property type="entry name" value="Peptidase_S54_GlpG_N"/>
</dbReference>
<dbReference type="Gene3D" id="1.20.1540.10">
    <property type="entry name" value="Rhomboid-like"/>
    <property type="match status" value="1"/>
</dbReference>
<evidence type="ECO:0000259" key="8">
    <source>
        <dbReference type="Pfam" id="PF01694"/>
    </source>
</evidence>
<reference evidence="10 11" key="1">
    <citation type="submission" date="2018-12" db="EMBL/GenBank/DDBJ databases">
        <authorList>
            <person name="Toschakov S.V."/>
        </authorList>
    </citation>
    <scope>NUCLEOTIDE SEQUENCE [LARGE SCALE GENOMIC DNA]</scope>
    <source>
        <strain evidence="10 11">GM2012</strain>
    </source>
</reference>
<evidence type="ECO:0000313" key="11">
    <source>
        <dbReference type="Proteomes" id="UP000280296"/>
    </source>
</evidence>
<evidence type="ECO:0000256" key="2">
    <source>
        <dbReference type="ARBA" id="ARBA00009045"/>
    </source>
</evidence>
<dbReference type="GO" id="GO:0004252">
    <property type="term" value="F:serine-type endopeptidase activity"/>
    <property type="evidence" value="ECO:0007669"/>
    <property type="project" value="InterPro"/>
</dbReference>
<evidence type="ECO:0000259" key="9">
    <source>
        <dbReference type="Pfam" id="PF12122"/>
    </source>
</evidence>
<keyword evidence="6 7" id="KW-0472">Membrane</keyword>
<comment type="similarity">
    <text evidence="2">Belongs to the peptidase S54 family.</text>
</comment>
<evidence type="ECO:0000256" key="7">
    <source>
        <dbReference type="SAM" id="Phobius"/>
    </source>
</evidence>
<dbReference type="EMBL" id="RYZH01000085">
    <property type="protein sequence ID" value="RUL81744.1"/>
    <property type="molecule type" value="Genomic_DNA"/>
</dbReference>
<evidence type="ECO:0000313" key="10">
    <source>
        <dbReference type="EMBL" id="RUL81744.1"/>
    </source>
</evidence>
<accession>A0A432MC93</accession>
<keyword evidence="5 7" id="KW-1133">Transmembrane helix</keyword>
<dbReference type="Pfam" id="PF01694">
    <property type="entry name" value="Rhomboid"/>
    <property type="match status" value="1"/>
</dbReference>
<dbReference type="InterPro" id="IPR022764">
    <property type="entry name" value="Peptidase_S54_rhomboid_dom"/>
</dbReference>
<dbReference type="Gene3D" id="3.30.70.2350">
    <property type="match status" value="1"/>
</dbReference>
<feature type="transmembrane region" description="Helical" evidence="7">
    <location>
        <begin position="103"/>
        <end position="123"/>
    </location>
</feature>
<dbReference type="RefSeq" id="WP_126728111.1">
    <property type="nucleotide sequence ID" value="NZ_RYZH01000085.1"/>
</dbReference>
<dbReference type="OrthoDB" id="9813074at2"/>
<dbReference type="Pfam" id="PF12122">
    <property type="entry name" value="Rhomboid_N"/>
    <property type="match status" value="1"/>
</dbReference>
<feature type="domain" description="Peptidase S54 GlpG peptidase N-terminal" evidence="9">
    <location>
        <begin position="1"/>
        <end position="70"/>
    </location>
</feature>
<organism evidence="10 11">
    <name type="scientific">Tautonia sociabilis</name>
    <dbReference type="NCBI Taxonomy" id="2080755"/>
    <lineage>
        <taxon>Bacteria</taxon>
        <taxon>Pseudomonadati</taxon>
        <taxon>Planctomycetota</taxon>
        <taxon>Planctomycetia</taxon>
        <taxon>Isosphaerales</taxon>
        <taxon>Isosphaeraceae</taxon>
        <taxon>Tautonia</taxon>
    </lineage>
</organism>
<feature type="transmembrane region" description="Helical" evidence="7">
    <location>
        <begin position="231"/>
        <end position="247"/>
    </location>
</feature>
<evidence type="ECO:0000256" key="1">
    <source>
        <dbReference type="ARBA" id="ARBA00004141"/>
    </source>
</evidence>
<keyword evidence="3 7" id="KW-0812">Transmembrane</keyword>
<dbReference type="GO" id="GO:0016020">
    <property type="term" value="C:membrane"/>
    <property type="evidence" value="ECO:0007669"/>
    <property type="project" value="UniProtKB-SubCell"/>
</dbReference>
<comment type="caution">
    <text evidence="10">The sequence shown here is derived from an EMBL/GenBank/DDBJ whole genome shotgun (WGS) entry which is preliminary data.</text>
</comment>
<dbReference type="AlphaFoldDB" id="A0A432MC93"/>
<keyword evidence="11" id="KW-1185">Reference proteome</keyword>
<feature type="transmembrane region" description="Helical" evidence="7">
    <location>
        <begin position="285"/>
        <end position="303"/>
    </location>
</feature>
<proteinExistence type="inferred from homology"/>
<comment type="subcellular location">
    <subcellularLocation>
        <location evidence="1">Membrane</location>
        <topology evidence="1">Multi-pass membrane protein</topology>
    </subcellularLocation>
</comment>
<dbReference type="SUPFAM" id="SSF144091">
    <property type="entry name" value="Rhomboid-like"/>
    <property type="match status" value="1"/>
</dbReference>
<evidence type="ECO:0000256" key="4">
    <source>
        <dbReference type="ARBA" id="ARBA00022801"/>
    </source>
</evidence>
<dbReference type="Proteomes" id="UP000280296">
    <property type="component" value="Unassembled WGS sequence"/>
</dbReference>
<keyword evidence="4" id="KW-0378">Hydrolase</keyword>
<evidence type="ECO:0000256" key="3">
    <source>
        <dbReference type="ARBA" id="ARBA00022692"/>
    </source>
</evidence>
<feature type="domain" description="Peptidase S54 rhomboid" evidence="8">
    <location>
        <begin position="156"/>
        <end position="299"/>
    </location>
</feature>
<feature type="transmembrane region" description="Helical" evidence="7">
    <location>
        <begin position="259"/>
        <end position="279"/>
    </location>
</feature>
<reference evidence="10 11" key="2">
    <citation type="submission" date="2019-01" db="EMBL/GenBank/DDBJ databases">
        <title>Tautonia sociabilis, a novel thermotolerant planctomycete of Isosphaeraceae family, isolated from a 4000 m deep subterranean habitat.</title>
        <authorList>
            <person name="Kovaleva O.L."/>
            <person name="Elcheninov A.G."/>
            <person name="Van Heerden E."/>
            <person name="Toshchakov S.V."/>
            <person name="Novikov A."/>
            <person name="Bonch-Osmolovskaya E.A."/>
            <person name="Kublanov I.V."/>
        </authorList>
    </citation>
    <scope>NUCLEOTIDE SEQUENCE [LARGE SCALE GENOMIC DNA]</scope>
    <source>
        <strain evidence="10 11">GM2012</strain>
    </source>
</reference>
<dbReference type="PANTHER" id="PTHR43731:SF14">
    <property type="entry name" value="PRESENILIN-ASSOCIATED RHOMBOID-LIKE PROTEIN, MITOCHONDRIAL"/>
    <property type="match status" value="1"/>
</dbReference>